<sequence length="159" mass="18163">MGKLFFEQTALSFIKEGKVINTRDTLAYKMEVRRSKMKKHFSFLQDGVEVLSITRESGSFNRGFIVWTKNETFSVQVDYQNFQEKYQIQGLKGLSCTESMGGHTIERNGKEIGGVTTRGRTYEIWTEEDKDELLLLAFGLILSIVNIQKKLGQLAVLIP</sequence>
<proteinExistence type="predicted"/>
<dbReference type="STRING" id="263852.SAMN02745116_00865"/>
<protein>
    <submittedName>
        <fullName evidence="1">Uncharacterized protein</fullName>
    </submittedName>
</protein>
<reference evidence="1 2" key="1">
    <citation type="submission" date="2017-02" db="EMBL/GenBank/DDBJ databases">
        <authorList>
            <person name="Peterson S.W."/>
        </authorList>
    </citation>
    <scope>NUCLEOTIDE SEQUENCE [LARGE SCALE GENOMIC DNA]</scope>
    <source>
        <strain evidence="1 2">ATCC BAA-1030</strain>
    </source>
</reference>
<accession>A0A1T4LYA2</accession>
<organism evidence="1 2">
    <name type="scientific">Pilibacter termitis</name>
    <dbReference type="NCBI Taxonomy" id="263852"/>
    <lineage>
        <taxon>Bacteria</taxon>
        <taxon>Bacillati</taxon>
        <taxon>Bacillota</taxon>
        <taxon>Bacilli</taxon>
        <taxon>Lactobacillales</taxon>
        <taxon>Enterococcaceae</taxon>
        <taxon>Pilibacter</taxon>
    </lineage>
</organism>
<dbReference type="Proteomes" id="UP000190328">
    <property type="component" value="Unassembled WGS sequence"/>
</dbReference>
<dbReference type="RefSeq" id="WP_078806794.1">
    <property type="nucleotide sequence ID" value="NZ_FUXI01000007.1"/>
</dbReference>
<evidence type="ECO:0000313" key="1">
    <source>
        <dbReference type="EMBL" id="SJZ59719.1"/>
    </source>
</evidence>
<gene>
    <name evidence="1" type="ORF">SAMN02745116_00865</name>
</gene>
<name>A0A1T4LYA2_9ENTE</name>
<dbReference type="AlphaFoldDB" id="A0A1T4LYA2"/>
<dbReference type="EMBL" id="FUXI01000007">
    <property type="protein sequence ID" value="SJZ59719.1"/>
    <property type="molecule type" value="Genomic_DNA"/>
</dbReference>
<evidence type="ECO:0000313" key="2">
    <source>
        <dbReference type="Proteomes" id="UP000190328"/>
    </source>
</evidence>
<keyword evidence="2" id="KW-1185">Reference proteome</keyword>